<evidence type="ECO:0000313" key="2">
    <source>
        <dbReference type="Proteomes" id="UP001302126"/>
    </source>
</evidence>
<dbReference type="AlphaFoldDB" id="A0AAN6WZW0"/>
<protein>
    <submittedName>
        <fullName evidence="1">Uncharacterized protein</fullName>
    </submittedName>
</protein>
<organism evidence="1 2">
    <name type="scientific">Podospora australis</name>
    <dbReference type="NCBI Taxonomy" id="1536484"/>
    <lineage>
        <taxon>Eukaryota</taxon>
        <taxon>Fungi</taxon>
        <taxon>Dikarya</taxon>
        <taxon>Ascomycota</taxon>
        <taxon>Pezizomycotina</taxon>
        <taxon>Sordariomycetes</taxon>
        <taxon>Sordariomycetidae</taxon>
        <taxon>Sordariales</taxon>
        <taxon>Podosporaceae</taxon>
        <taxon>Podospora</taxon>
    </lineage>
</organism>
<accession>A0AAN6WZW0</accession>
<reference evidence="1" key="1">
    <citation type="journal article" date="2023" name="Mol. Phylogenet. Evol.">
        <title>Genome-scale phylogeny and comparative genomics of the fungal order Sordariales.</title>
        <authorList>
            <person name="Hensen N."/>
            <person name="Bonometti L."/>
            <person name="Westerberg I."/>
            <person name="Brannstrom I.O."/>
            <person name="Guillou S."/>
            <person name="Cros-Aarteil S."/>
            <person name="Calhoun S."/>
            <person name="Haridas S."/>
            <person name="Kuo A."/>
            <person name="Mondo S."/>
            <person name="Pangilinan J."/>
            <person name="Riley R."/>
            <person name="LaButti K."/>
            <person name="Andreopoulos B."/>
            <person name="Lipzen A."/>
            <person name="Chen C."/>
            <person name="Yan M."/>
            <person name="Daum C."/>
            <person name="Ng V."/>
            <person name="Clum A."/>
            <person name="Steindorff A."/>
            <person name="Ohm R.A."/>
            <person name="Martin F."/>
            <person name="Silar P."/>
            <person name="Natvig D.O."/>
            <person name="Lalanne C."/>
            <person name="Gautier V."/>
            <person name="Ament-Velasquez S.L."/>
            <person name="Kruys A."/>
            <person name="Hutchinson M.I."/>
            <person name="Powell A.J."/>
            <person name="Barry K."/>
            <person name="Miller A.N."/>
            <person name="Grigoriev I.V."/>
            <person name="Debuchy R."/>
            <person name="Gladieux P."/>
            <person name="Hiltunen Thoren M."/>
            <person name="Johannesson H."/>
        </authorList>
    </citation>
    <scope>NUCLEOTIDE SEQUENCE</scope>
    <source>
        <strain evidence="1">PSN309</strain>
    </source>
</reference>
<gene>
    <name evidence="1" type="ORF">QBC35DRAFT_63708</name>
</gene>
<dbReference type="Proteomes" id="UP001302126">
    <property type="component" value="Unassembled WGS sequence"/>
</dbReference>
<proteinExistence type="predicted"/>
<keyword evidence="2" id="KW-1185">Reference proteome</keyword>
<dbReference type="EMBL" id="MU864364">
    <property type="protein sequence ID" value="KAK4190696.1"/>
    <property type="molecule type" value="Genomic_DNA"/>
</dbReference>
<reference evidence="1" key="2">
    <citation type="submission" date="2023-05" db="EMBL/GenBank/DDBJ databases">
        <authorList>
            <consortium name="Lawrence Berkeley National Laboratory"/>
            <person name="Steindorff A."/>
            <person name="Hensen N."/>
            <person name="Bonometti L."/>
            <person name="Westerberg I."/>
            <person name="Brannstrom I.O."/>
            <person name="Guillou S."/>
            <person name="Cros-Aarteil S."/>
            <person name="Calhoun S."/>
            <person name="Haridas S."/>
            <person name="Kuo A."/>
            <person name="Mondo S."/>
            <person name="Pangilinan J."/>
            <person name="Riley R."/>
            <person name="Labutti K."/>
            <person name="Andreopoulos B."/>
            <person name="Lipzen A."/>
            <person name="Chen C."/>
            <person name="Yanf M."/>
            <person name="Daum C."/>
            <person name="Ng V."/>
            <person name="Clum A."/>
            <person name="Ohm R."/>
            <person name="Martin F."/>
            <person name="Silar P."/>
            <person name="Natvig D."/>
            <person name="Lalanne C."/>
            <person name="Gautier V."/>
            <person name="Ament-Velasquez S.L."/>
            <person name="Kruys A."/>
            <person name="Hutchinson M.I."/>
            <person name="Powell A.J."/>
            <person name="Barry K."/>
            <person name="Miller A.N."/>
            <person name="Grigoriev I.V."/>
            <person name="Debuchy R."/>
            <person name="Gladieux P."/>
            <person name="Thoren M.H."/>
            <person name="Johannesson H."/>
        </authorList>
    </citation>
    <scope>NUCLEOTIDE SEQUENCE</scope>
    <source>
        <strain evidence="1">PSN309</strain>
    </source>
</reference>
<sequence length="229" mass="25593">MPPRTVMILGRGILEEKRMIDVGVADGLLQSESSAASHVKAARQLQSDLEFLINEGLALGAATSKKRSAMYTYPWLVRTLDIVALVVTHTPVKAKHKKPVSPHPWQVSLHHSFHYLLLTSCHHLLHQLLSSPRSIASRHHLSITFYHELLHLAPSLILLQQIKMFNHHKSPPYSTSENLVGFLKCVPTAVNYSASKEEEEDIFDRPSALSISVSVISSIRSNHDFISAF</sequence>
<comment type="caution">
    <text evidence="1">The sequence shown here is derived from an EMBL/GenBank/DDBJ whole genome shotgun (WGS) entry which is preliminary data.</text>
</comment>
<evidence type="ECO:0000313" key="1">
    <source>
        <dbReference type="EMBL" id="KAK4190696.1"/>
    </source>
</evidence>
<name>A0AAN6WZW0_9PEZI</name>